<evidence type="ECO:0000313" key="3">
    <source>
        <dbReference type="Proteomes" id="UP000272888"/>
    </source>
</evidence>
<dbReference type="EMBL" id="RAWB01000027">
    <property type="protein sequence ID" value="RKH66469.1"/>
    <property type="molecule type" value="Genomic_DNA"/>
</dbReference>
<evidence type="ECO:0008006" key="4">
    <source>
        <dbReference type="Google" id="ProtNLM"/>
    </source>
</evidence>
<dbReference type="RefSeq" id="WP_120642145.1">
    <property type="nucleotide sequence ID" value="NZ_RAWB01000027.1"/>
</dbReference>
<evidence type="ECO:0000256" key="1">
    <source>
        <dbReference type="SAM" id="Phobius"/>
    </source>
</evidence>
<keyword evidence="1" id="KW-0812">Transmembrane</keyword>
<feature type="transmembrane region" description="Helical" evidence="1">
    <location>
        <begin position="113"/>
        <end position="137"/>
    </location>
</feature>
<reference evidence="3" key="1">
    <citation type="submission" date="2018-09" db="EMBL/GenBank/DDBJ databases">
        <authorList>
            <person name="Livingstone P.G."/>
            <person name="Whitworth D.E."/>
        </authorList>
    </citation>
    <scope>NUCLEOTIDE SEQUENCE [LARGE SCALE GENOMIC DNA]</scope>
    <source>
        <strain evidence="3">CA051B</strain>
    </source>
</reference>
<keyword evidence="1" id="KW-0472">Membrane</keyword>
<dbReference type="AlphaFoldDB" id="A0A3A8QCK5"/>
<name>A0A3A8QCK5_9BACT</name>
<feature type="transmembrane region" description="Helical" evidence="1">
    <location>
        <begin position="6"/>
        <end position="27"/>
    </location>
</feature>
<comment type="caution">
    <text evidence="2">The sequence shown here is derived from an EMBL/GenBank/DDBJ whole genome shotgun (WGS) entry which is preliminary data.</text>
</comment>
<organism evidence="2 3">
    <name type="scientific">Corallococcus llansteffanensis</name>
    <dbReference type="NCBI Taxonomy" id="2316731"/>
    <lineage>
        <taxon>Bacteria</taxon>
        <taxon>Pseudomonadati</taxon>
        <taxon>Myxococcota</taxon>
        <taxon>Myxococcia</taxon>
        <taxon>Myxococcales</taxon>
        <taxon>Cystobacterineae</taxon>
        <taxon>Myxococcaceae</taxon>
        <taxon>Corallococcus</taxon>
    </lineage>
</organism>
<accession>A0A3A8QCK5</accession>
<keyword evidence="1" id="KW-1133">Transmembrane helix</keyword>
<sequence>MSLTILVSVLAAFLGVPAIMLGVLVHYRGMAARLEQHGLHAQGTVLSVREVQSKPSTVYYAFRPPEGSELRGSFQEASSVASKRLPGSPVDILYLAEAPEQHMAVGMGLNQRLFVFFTVLLVFFSISGVASVLKAYFTQPR</sequence>
<protein>
    <recommendedName>
        <fullName evidence="4">DUF3592 domain-containing protein</fullName>
    </recommendedName>
</protein>
<proteinExistence type="predicted"/>
<keyword evidence="3" id="KW-1185">Reference proteome</keyword>
<dbReference type="Proteomes" id="UP000272888">
    <property type="component" value="Unassembled WGS sequence"/>
</dbReference>
<evidence type="ECO:0000313" key="2">
    <source>
        <dbReference type="EMBL" id="RKH66469.1"/>
    </source>
</evidence>
<gene>
    <name evidence="2" type="ORF">D7V93_04370</name>
</gene>